<reference evidence="4" key="1">
    <citation type="journal article" date="2011" name="Genome Biol.">
        <title>Comparative and functional genomics provide insights into the pathogenicity of dermatophytic fungi.</title>
        <authorList>
            <person name="Burmester A."/>
            <person name="Shelest E."/>
            <person name="Gloeckner G."/>
            <person name="Heddergott C."/>
            <person name="Schindler S."/>
            <person name="Staib P."/>
            <person name="Heidel A."/>
            <person name="Felder M."/>
            <person name="Petzold A."/>
            <person name="Szafranski K."/>
            <person name="Feuermann M."/>
            <person name="Pedruzzi I."/>
            <person name="Priebe S."/>
            <person name="Groth M."/>
            <person name="Winkler R."/>
            <person name="Li W."/>
            <person name="Kniemeyer O."/>
            <person name="Schroeckh V."/>
            <person name="Hertweck C."/>
            <person name="Hube B."/>
            <person name="White T.C."/>
            <person name="Platzer M."/>
            <person name="Guthke R."/>
            <person name="Heitman J."/>
            <person name="Woestemeyer J."/>
            <person name="Zipfel P.F."/>
            <person name="Monod M."/>
            <person name="Brakhage A.A."/>
        </authorList>
    </citation>
    <scope>NUCLEOTIDE SEQUENCE [LARGE SCALE GENOMIC DNA]</scope>
    <source>
        <strain evidence="4">ATCC MYA-4681 / CBS 112371</strain>
    </source>
</reference>
<dbReference type="Proteomes" id="UP000008866">
    <property type="component" value="Unassembled WGS sequence"/>
</dbReference>
<dbReference type="EMBL" id="ABSU01000009">
    <property type="protein sequence ID" value="EFE33694.1"/>
    <property type="molecule type" value="Genomic_DNA"/>
</dbReference>
<keyword evidence="2" id="KW-0812">Transmembrane</keyword>
<gene>
    <name evidence="3" type="ORF">ARB_07641</name>
</gene>
<accession>D4ATS5</accession>
<evidence type="ECO:0000313" key="4">
    <source>
        <dbReference type="Proteomes" id="UP000008866"/>
    </source>
</evidence>
<evidence type="ECO:0000313" key="3">
    <source>
        <dbReference type="EMBL" id="EFE33694.1"/>
    </source>
</evidence>
<dbReference type="HOGENOM" id="CLU_1937616_0_0_1"/>
<dbReference type="RefSeq" id="XP_003014334.1">
    <property type="nucleotide sequence ID" value="XM_003014288.1"/>
</dbReference>
<feature type="transmembrane region" description="Helical" evidence="2">
    <location>
        <begin position="59"/>
        <end position="90"/>
    </location>
</feature>
<keyword evidence="2" id="KW-0472">Membrane</keyword>
<protein>
    <submittedName>
        <fullName evidence="3">Uncharacterized protein</fullName>
    </submittedName>
</protein>
<sequence length="130" mass="13507">MAEAVAPDRFLAHGPKQQPSQKMIHTIAGPPSRAIPSKLREMSAGHAAPGFAPVLLSAIFLLLLLLAVASVIAVAVTVVVAVIVAGVVAAEDEGERKRKRKIQCALSSSPKGDAFGRRGFCCHSPPSPPP</sequence>
<dbReference type="GeneID" id="9521754"/>
<keyword evidence="2" id="KW-1133">Transmembrane helix</keyword>
<organism evidence="3 4">
    <name type="scientific">Arthroderma benhamiae (strain ATCC MYA-4681 / CBS 112371)</name>
    <name type="common">Trichophyton mentagrophytes</name>
    <dbReference type="NCBI Taxonomy" id="663331"/>
    <lineage>
        <taxon>Eukaryota</taxon>
        <taxon>Fungi</taxon>
        <taxon>Dikarya</taxon>
        <taxon>Ascomycota</taxon>
        <taxon>Pezizomycotina</taxon>
        <taxon>Eurotiomycetes</taxon>
        <taxon>Eurotiomycetidae</taxon>
        <taxon>Onygenales</taxon>
        <taxon>Arthrodermataceae</taxon>
        <taxon>Trichophyton</taxon>
    </lineage>
</organism>
<proteinExistence type="predicted"/>
<name>D4ATS5_ARTBC</name>
<dbReference type="AlphaFoldDB" id="D4ATS5"/>
<evidence type="ECO:0000256" key="1">
    <source>
        <dbReference type="SAM" id="MobiDB-lite"/>
    </source>
</evidence>
<evidence type="ECO:0000256" key="2">
    <source>
        <dbReference type="SAM" id="Phobius"/>
    </source>
</evidence>
<comment type="caution">
    <text evidence="3">The sequence shown here is derived from an EMBL/GenBank/DDBJ whole genome shotgun (WGS) entry which is preliminary data.</text>
</comment>
<dbReference type="eggNOG" id="ENOG502RR0M">
    <property type="taxonomic scope" value="Eukaryota"/>
</dbReference>
<keyword evidence="4" id="KW-1185">Reference proteome</keyword>
<feature type="region of interest" description="Disordered" evidence="1">
    <location>
        <begin position="108"/>
        <end position="130"/>
    </location>
</feature>
<dbReference type="KEGG" id="abe:ARB_07641"/>